<dbReference type="Proteomes" id="UP000268162">
    <property type="component" value="Unassembled WGS sequence"/>
</dbReference>
<evidence type="ECO:0008006" key="4">
    <source>
        <dbReference type="Google" id="ProtNLM"/>
    </source>
</evidence>
<reference evidence="3" key="1">
    <citation type="journal article" date="2018" name="Nat. Microbiol.">
        <title>Leveraging single-cell genomics to expand the fungal tree of life.</title>
        <authorList>
            <person name="Ahrendt S.R."/>
            <person name="Quandt C.A."/>
            <person name="Ciobanu D."/>
            <person name="Clum A."/>
            <person name="Salamov A."/>
            <person name="Andreopoulos B."/>
            <person name="Cheng J.F."/>
            <person name="Woyke T."/>
            <person name="Pelin A."/>
            <person name="Henrissat B."/>
            <person name="Reynolds N.K."/>
            <person name="Benny G.L."/>
            <person name="Smith M.E."/>
            <person name="James T.Y."/>
            <person name="Grigoriev I.V."/>
        </authorList>
    </citation>
    <scope>NUCLEOTIDE SEQUENCE [LARGE SCALE GENOMIC DNA]</scope>
    <source>
        <strain evidence="3">RSA 468</strain>
    </source>
</reference>
<proteinExistence type="predicted"/>
<evidence type="ECO:0000313" key="2">
    <source>
        <dbReference type="EMBL" id="RKP34572.1"/>
    </source>
</evidence>
<organism evidence="2 3">
    <name type="scientific">Dimargaris cristalligena</name>
    <dbReference type="NCBI Taxonomy" id="215637"/>
    <lineage>
        <taxon>Eukaryota</taxon>
        <taxon>Fungi</taxon>
        <taxon>Fungi incertae sedis</taxon>
        <taxon>Zoopagomycota</taxon>
        <taxon>Kickxellomycotina</taxon>
        <taxon>Dimargaritomycetes</taxon>
        <taxon>Dimargaritales</taxon>
        <taxon>Dimargaritaceae</taxon>
        <taxon>Dimargaris</taxon>
    </lineage>
</organism>
<feature type="signal peptide" evidence="1">
    <location>
        <begin position="1"/>
        <end position="26"/>
    </location>
</feature>
<evidence type="ECO:0000313" key="3">
    <source>
        <dbReference type="Proteomes" id="UP000268162"/>
    </source>
</evidence>
<feature type="chain" id="PRO_5020215710" description="Alginate lyase domain-containing protein" evidence="1">
    <location>
        <begin position="27"/>
        <end position="385"/>
    </location>
</feature>
<protein>
    <recommendedName>
        <fullName evidence="4">Alginate lyase domain-containing protein</fullName>
    </recommendedName>
</protein>
<gene>
    <name evidence="2" type="ORF">BJ085DRAFT_28445</name>
</gene>
<keyword evidence="3" id="KW-1185">Reference proteome</keyword>
<sequence length="385" mass="43526">MQFSTMVKGTLIGLLAVSFHGQFMAAQPSPFGAPAGPMADASPAPMFLHRRGIPMYKPLRESRHSQEWILDAPKENARTLPQEGYFGMFQVQVHGILVDELTDSDMVKEANPDAVRMAKDNLKYVSYRDLSDSDRHSLFPALDLVHREQWAALCSLAQFMLDGQVNFSRDIIERALPASLIKASLNQGQRHEGYVIRAEGTNDQRILPYLGHSAMDNILMNSILATFIVEGKWGALGRFMDDIQDIHNQLEYHNNLYQDFAWKAFSMTAELYPYSTTNGRFTPEVQQQMDRYLHSVEVNYPLDVLAGCALEAGHLRTLNYINSLREVRNLDTSITNRCYSRLGTYHNIRYSSDQSLSILVDARYAEHLAGGALHYVTISQNQFGP</sequence>
<keyword evidence="1" id="KW-0732">Signal</keyword>
<evidence type="ECO:0000256" key="1">
    <source>
        <dbReference type="SAM" id="SignalP"/>
    </source>
</evidence>
<dbReference type="EMBL" id="ML003151">
    <property type="protein sequence ID" value="RKP34572.1"/>
    <property type="molecule type" value="Genomic_DNA"/>
</dbReference>
<name>A0A4P9ZPP7_9FUNG</name>
<dbReference type="AlphaFoldDB" id="A0A4P9ZPP7"/>
<accession>A0A4P9ZPP7</accession>